<organism evidence="4 5">
    <name type="scientific">Limnoglobus roseus</name>
    <dbReference type="NCBI Taxonomy" id="2598579"/>
    <lineage>
        <taxon>Bacteria</taxon>
        <taxon>Pseudomonadati</taxon>
        <taxon>Planctomycetota</taxon>
        <taxon>Planctomycetia</taxon>
        <taxon>Gemmatales</taxon>
        <taxon>Gemmataceae</taxon>
        <taxon>Limnoglobus</taxon>
    </lineage>
</organism>
<dbReference type="Proteomes" id="UP000324974">
    <property type="component" value="Chromosome"/>
</dbReference>
<dbReference type="RefSeq" id="WP_149111158.1">
    <property type="nucleotide sequence ID" value="NZ_CP042425.1"/>
</dbReference>
<dbReference type="EMBL" id="CP042425">
    <property type="protein sequence ID" value="QEL16419.1"/>
    <property type="molecule type" value="Genomic_DNA"/>
</dbReference>
<dbReference type="InterPro" id="IPR011010">
    <property type="entry name" value="DNA_brk_join_enz"/>
</dbReference>
<keyword evidence="2" id="KW-0238">DNA-binding</keyword>
<dbReference type="GO" id="GO:0003677">
    <property type="term" value="F:DNA binding"/>
    <property type="evidence" value="ECO:0007669"/>
    <property type="project" value="UniProtKB-UniRule"/>
</dbReference>
<dbReference type="InterPro" id="IPR044068">
    <property type="entry name" value="CB"/>
</dbReference>
<evidence type="ECO:0000313" key="5">
    <source>
        <dbReference type="Proteomes" id="UP000324974"/>
    </source>
</evidence>
<gene>
    <name evidence="4" type="ORF">PX52LOC_03372</name>
</gene>
<evidence type="ECO:0000259" key="3">
    <source>
        <dbReference type="PROSITE" id="PS51900"/>
    </source>
</evidence>
<dbReference type="GO" id="GO:0015074">
    <property type="term" value="P:DNA integration"/>
    <property type="evidence" value="ECO:0007669"/>
    <property type="project" value="UniProtKB-KW"/>
</dbReference>
<dbReference type="OrthoDB" id="292546at2"/>
<evidence type="ECO:0000256" key="2">
    <source>
        <dbReference type="PROSITE-ProRule" id="PRU01248"/>
    </source>
</evidence>
<dbReference type="PROSITE" id="PS51900">
    <property type="entry name" value="CB"/>
    <property type="match status" value="1"/>
</dbReference>
<reference evidence="5" key="1">
    <citation type="submission" date="2019-08" db="EMBL/GenBank/DDBJ databases">
        <title>Limnoglobus roseus gen. nov., sp. nov., a novel freshwater planctomycete with a giant genome from the family Gemmataceae.</title>
        <authorList>
            <person name="Kulichevskaya I.S."/>
            <person name="Naumoff D.G."/>
            <person name="Miroshnikov K."/>
            <person name="Ivanova A."/>
            <person name="Philippov D.A."/>
            <person name="Hakobyan A."/>
            <person name="Rijpstra I.C."/>
            <person name="Sinninghe Damste J.S."/>
            <person name="Liesack W."/>
            <person name="Dedysh S.N."/>
        </authorList>
    </citation>
    <scope>NUCLEOTIDE SEQUENCE [LARGE SCALE GENOMIC DNA]</scope>
    <source>
        <strain evidence="5">PX52</strain>
    </source>
</reference>
<protein>
    <submittedName>
        <fullName evidence="4">Integrase</fullName>
    </submittedName>
</protein>
<name>A0A5C1AAK4_9BACT</name>
<evidence type="ECO:0000313" key="4">
    <source>
        <dbReference type="EMBL" id="QEL16419.1"/>
    </source>
</evidence>
<feature type="domain" description="Core-binding (CB)" evidence="3">
    <location>
        <begin position="111"/>
        <end position="193"/>
    </location>
</feature>
<accession>A0A5C1AAK4</accession>
<keyword evidence="5" id="KW-1185">Reference proteome</keyword>
<dbReference type="AlphaFoldDB" id="A0A5C1AAK4"/>
<proteinExistence type="predicted"/>
<evidence type="ECO:0000256" key="1">
    <source>
        <dbReference type="ARBA" id="ARBA00022908"/>
    </source>
</evidence>
<dbReference type="KEGG" id="lrs:PX52LOC_03372"/>
<sequence length="259" mass="29612">MGSVFKKSTTRRIPPTAEPFVKNSEQMVRWRVRGKLRTASLSPCGTKIITRSATYFAKFRDADGSLVTRSTRCRDEQTARQKLAQWERRVELKRAGCITANEEATGFHQSVPLPDHFAAFENHQKAKGVNRVYHRNTMSALRRVANDCRFDTLASVTTSPFERWLIERETEGMSARTRNGFREAWIVFANWCIETGRMTANPPGRLPKANTRTDRRKERRALTEAELMQLLEIARTRSLTAKLVKNRGDRQGEANLSPA</sequence>
<keyword evidence="1" id="KW-0229">DNA integration</keyword>
<dbReference type="SUPFAM" id="SSF56349">
    <property type="entry name" value="DNA breaking-rejoining enzymes"/>
    <property type="match status" value="1"/>
</dbReference>